<evidence type="ECO:0000256" key="5">
    <source>
        <dbReference type="ARBA" id="ARBA00023004"/>
    </source>
</evidence>
<evidence type="ECO:0000256" key="1">
    <source>
        <dbReference type="ARBA" id="ARBA00001954"/>
    </source>
</evidence>
<sequence>MFELNFEINQFLDTYWQKKPALLKQGFIDFQDPIAIDELAGLAMEEDLESRLVYQQDQQWHAECGPFKSFERLEKDGATLLVQAVDHWHPDAQQLVRPFRFLPNWRIDDLMISYSTPKGGVGPHIDNYDVFIIQGEGKRHWRVGARQTLPEFAAHGALKHCAPFEAAIDVEMEPGDILYIPSGCPHEGYAIEPSLNYSVGFRAPDQNDLLSSFTDHNIDNNENALRYTDIPMQTREQPGCIEQTELNKIHQVMLANCQTPESLIPWFGCMISEAKHDLDIAAPEHPLSDQEIIEFLEDGAQFTRLGGLRAVYFEQQPDLMFINGAQYNCENFTKLAHYLCDQDETASELLVLFQDQPKALSLFTKLVNSGYWYAE</sequence>
<keyword evidence="4 7" id="KW-0560">Oxidoreductase</keyword>
<dbReference type="GO" id="GO:0016491">
    <property type="term" value="F:oxidoreductase activity"/>
    <property type="evidence" value="ECO:0007669"/>
    <property type="project" value="UniProtKB-KW"/>
</dbReference>
<keyword evidence="3" id="KW-0223">Dioxygenase</keyword>
<dbReference type="EC" id="1.14.11.47" evidence="7"/>
<dbReference type="PROSITE" id="PS51184">
    <property type="entry name" value="JMJC"/>
    <property type="match status" value="1"/>
</dbReference>
<keyword evidence="2" id="KW-0479">Metal-binding</keyword>
<dbReference type="RefSeq" id="WP_341599055.1">
    <property type="nucleotide sequence ID" value="NZ_JBAKAZ010000106.1"/>
</dbReference>
<dbReference type="InterPro" id="IPR039994">
    <property type="entry name" value="NO66-like"/>
</dbReference>
<dbReference type="PANTHER" id="PTHR13096:SF8">
    <property type="entry name" value="RIBOSOMAL OXYGENASE 1"/>
    <property type="match status" value="1"/>
</dbReference>
<dbReference type="InterPro" id="IPR003347">
    <property type="entry name" value="JmjC_dom"/>
</dbReference>
<dbReference type="Pfam" id="PF20514">
    <property type="entry name" value="WHD_ROXA"/>
    <property type="match status" value="1"/>
</dbReference>
<dbReference type="EMBL" id="JBAKAZ010000106">
    <property type="protein sequence ID" value="MEL0630880.1"/>
    <property type="molecule type" value="Genomic_DNA"/>
</dbReference>
<accession>A0ABU9GU73</accession>
<evidence type="ECO:0000313" key="7">
    <source>
        <dbReference type="EMBL" id="MEL0630880.1"/>
    </source>
</evidence>
<dbReference type="Gene3D" id="2.60.120.650">
    <property type="entry name" value="Cupin"/>
    <property type="match status" value="1"/>
</dbReference>
<proteinExistence type="predicted"/>
<dbReference type="SMART" id="SM00558">
    <property type="entry name" value="JmjC"/>
    <property type="match status" value="1"/>
</dbReference>
<comment type="cofactor">
    <cofactor evidence="1">
        <name>Fe(2+)</name>
        <dbReference type="ChEBI" id="CHEBI:29033"/>
    </cofactor>
</comment>
<reference evidence="7 8" key="1">
    <citation type="submission" date="2024-02" db="EMBL/GenBank/DDBJ databases">
        <title>Bacteria isolated from the canopy kelp, Nereocystis luetkeana.</title>
        <authorList>
            <person name="Pfister C.A."/>
            <person name="Younker I.T."/>
            <person name="Light S.H."/>
        </authorList>
    </citation>
    <scope>NUCLEOTIDE SEQUENCE [LARGE SCALE GENOMIC DNA]</scope>
    <source>
        <strain evidence="7 8">TI.1.05</strain>
    </source>
</reference>
<dbReference type="Pfam" id="PF08007">
    <property type="entry name" value="JmjC_2"/>
    <property type="match status" value="1"/>
</dbReference>
<keyword evidence="8" id="KW-1185">Reference proteome</keyword>
<dbReference type="Proteomes" id="UP001369082">
    <property type="component" value="Unassembled WGS sequence"/>
</dbReference>
<dbReference type="Gene3D" id="3.40.366.30">
    <property type="entry name" value="50S ribosomal protein L16 arginine hydroxylase, Chain A, Domain 2"/>
    <property type="match status" value="1"/>
</dbReference>
<comment type="caution">
    <text evidence="7">The sequence shown here is derived from an EMBL/GenBank/DDBJ whole genome shotgun (WGS) entry which is preliminary data.</text>
</comment>
<evidence type="ECO:0000313" key="8">
    <source>
        <dbReference type="Proteomes" id="UP001369082"/>
    </source>
</evidence>
<protein>
    <submittedName>
        <fullName evidence="7">Cupin domain-containing protein</fullName>
        <ecNumber evidence="7">1.14.11.47</ecNumber>
    </submittedName>
</protein>
<organism evidence="7 8">
    <name type="scientific">Psychromonas aquatilis</name>
    <dbReference type="NCBI Taxonomy" id="2005072"/>
    <lineage>
        <taxon>Bacteria</taxon>
        <taxon>Pseudomonadati</taxon>
        <taxon>Pseudomonadota</taxon>
        <taxon>Gammaproteobacteria</taxon>
        <taxon>Alteromonadales</taxon>
        <taxon>Psychromonadaceae</taxon>
        <taxon>Psychromonas</taxon>
    </lineage>
</organism>
<feature type="domain" description="JmjC" evidence="6">
    <location>
        <begin position="91"/>
        <end position="218"/>
    </location>
</feature>
<evidence type="ECO:0000259" key="6">
    <source>
        <dbReference type="PROSITE" id="PS51184"/>
    </source>
</evidence>
<dbReference type="PANTHER" id="PTHR13096">
    <property type="entry name" value="MINA53 MYC INDUCED NUCLEAR ANTIGEN"/>
    <property type="match status" value="1"/>
</dbReference>
<dbReference type="SUPFAM" id="SSF51197">
    <property type="entry name" value="Clavaminate synthase-like"/>
    <property type="match status" value="1"/>
</dbReference>
<evidence type="ECO:0000256" key="3">
    <source>
        <dbReference type="ARBA" id="ARBA00022964"/>
    </source>
</evidence>
<evidence type="ECO:0000256" key="2">
    <source>
        <dbReference type="ARBA" id="ARBA00022723"/>
    </source>
</evidence>
<name>A0ABU9GU73_9GAMM</name>
<dbReference type="InterPro" id="IPR046799">
    <property type="entry name" value="ROXA-like_wH"/>
</dbReference>
<gene>
    <name evidence="7" type="ORF">V6256_14870</name>
</gene>
<keyword evidence="5" id="KW-0408">Iron</keyword>
<evidence type="ECO:0000256" key="4">
    <source>
        <dbReference type="ARBA" id="ARBA00023002"/>
    </source>
</evidence>